<sequence>MEQIIHGKRLEEWKATYPLFPRILATDEVFWHNPNYRPFADVSYHLPFSERDVFEAEARLRRFAPFFATAFPETNGIIESPLIEIEQAQQAMEAMFRTPIVGKMWLKCDSHLPIAGSVKARGGVYEVLVHAEQLGLANGLLSHDDNYSVFASEPFRQFFSRFSLTVGSTGNLGLSIGIIGAKLGFRVVVHMSAEAKQWKKELLRKHGVHVIEHLADYSAAVEQGRKEAAQEPNNYFVDDENSPHLFLGYAVAALRLKKQLKEKGIVVDRDHPLFVYLPCGVGGAPGGITFGLKLVFGDAVHCFFAEPTHAPCMLLGMMTGLHDQISVQDFGIDHRTEADGLAVGRPSRFVGKTVEQLVRGIYTVDDQTLFRLLALMYDNERLSLEPSALAGVYGPVALLRHSPHFAETMVEATHLCWATGGSFVPEQEWRKYYEKGKMIIGGMY</sequence>
<dbReference type="HAMAP" id="MF_01030">
    <property type="entry name" value="D_Ser_dehydrat"/>
    <property type="match status" value="1"/>
</dbReference>
<evidence type="ECO:0000313" key="6">
    <source>
        <dbReference type="EMBL" id="MBB4073371.1"/>
    </source>
</evidence>
<dbReference type="InterPro" id="IPR050147">
    <property type="entry name" value="Ser/Thr_Dehydratase"/>
</dbReference>
<dbReference type="PANTHER" id="PTHR48078">
    <property type="entry name" value="THREONINE DEHYDRATASE, MITOCHONDRIAL-RELATED"/>
    <property type="match status" value="1"/>
</dbReference>
<dbReference type="GO" id="GO:0008721">
    <property type="term" value="F:D-serine ammonia-lyase activity"/>
    <property type="evidence" value="ECO:0007669"/>
    <property type="project" value="UniProtKB-EC"/>
</dbReference>
<dbReference type="NCBIfam" id="NF002823">
    <property type="entry name" value="PRK02991.1"/>
    <property type="match status" value="1"/>
</dbReference>
<accession>A0A840DJ87</accession>
<dbReference type="Gene3D" id="3.40.50.1100">
    <property type="match status" value="2"/>
</dbReference>
<comment type="similarity">
    <text evidence="4">Belongs to the serine/threonine dehydratase family. DsdA subfamily.</text>
</comment>
<comment type="cofactor">
    <cofactor evidence="1 4">
        <name>pyridoxal 5'-phosphate</name>
        <dbReference type="ChEBI" id="CHEBI:597326"/>
    </cofactor>
</comment>
<comment type="catalytic activity">
    <reaction evidence="4">
        <text>D-serine = pyruvate + NH4(+)</text>
        <dbReference type="Rhea" id="RHEA:13977"/>
        <dbReference type="ChEBI" id="CHEBI:15361"/>
        <dbReference type="ChEBI" id="CHEBI:28938"/>
        <dbReference type="ChEBI" id="CHEBI:35247"/>
        <dbReference type="EC" id="4.3.1.18"/>
    </reaction>
</comment>
<dbReference type="Proteomes" id="UP000559598">
    <property type="component" value="Unassembled WGS sequence"/>
</dbReference>
<evidence type="ECO:0000259" key="5">
    <source>
        <dbReference type="Pfam" id="PF00291"/>
    </source>
</evidence>
<dbReference type="InterPro" id="IPR011780">
    <property type="entry name" value="D_Ser_am_lyase"/>
</dbReference>
<dbReference type="PANTHER" id="PTHR48078:SF9">
    <property type="entry name" value="D-SERINE DEHYDRATASE"/>
    <property type="match status" value="1"/>
</dbReference>
<dbReference type="RefSeq" id="WP_183183733.1">
    <property type="nucleotide sequence ID" value="NZ_BMNP01000004.1"/>
</dbReference>
<comment type="caution">
    <text evidence="6">The sequence shown here is derived from an EMBL/GenBank/DDBJ whole genome shotgun (WGS) entry which is preliminary data.</text>
</comment>
<feature type="modified residue" description="N6-(pyridoxal phosphate)lysine" evidence="4">
    <location>
        <position position="119"/>
    </location>
</feature>
<organism evidence="6 7">
    <name type="scientific">Anoxybacteroides voinovskiense</name>
    <dbReference type="NCBI Taxonomy" id="230470"/>
    <lineage>
        <taxon>Bacteria</taxon>
        <taxon>Bacillati</taxon>
        <taxon>Bacillota</taxon>
        <taxon>Bacilli</taxon>
        <taxon>Bacillales</taxon>
        <taxon>Anoxybacillaceae</taxon>
        <taxon>Anoxybacteroides</taxon>
    </lineage>
</organism>
<dbReference type="CDD" id="cd06447">
    <property type="entry name" value="D-Ser-dehyd"/>
    <property type="match status" value="1"/>
</dbReference>
<dbReference type="GO" id="GO:0030170">
    <property type="term" value="F:pyridoxal phosphate binding"/>
    <property type="evidence" value="ECO:0007669"/>
    <property type="project" value="InterPro"/>
</dbReference>
<evidence type="ECO:0000313" key="7">
    <source>
        <dbReference type="Proteomes" id="UP000559598"/>
    </source>
</evidence>
<gene>
    <name evidence="4" type="primary">dsdA</name>
    <name evidence="6" type="ORF">GGR02_001133</name>
</gene>
<reference evidence="6 7" key="1">
    <citation type="submission" date="2020-08" db="EMBL/GenBank/DDBJ databases">
        <title>Genomic Encyclopedia of Type Strains, Phase IV (KMG-IV): sequencing the most valuable type-strain genomes for metagenomic binning, comparative biology and taxonomic classification.</title>
        <authorList>
            <person name="Goeker M."/>
        </authorList>
    </citation>
    <scope>NUCLEOTIDE SEQUENCE [LARGE SCALE GENOMIC DNA]</scope>
    <source>
        <strain evidence="6 7">DSM 17075</strain>
    </source>
</reference>
<feature type="domain" description="Tryptophan synthase beta chain-like PALP" evidence="5">
    <location>
        <begin position="102"/>
        <end position="404"/>
    </location>
</feature>
<evidence type="ECO:0000256" key="2">
    <source>
        <dbReference type="ARBA" id="ARBA00022898"/>
    </source>
</evidence>
<name>A0A840DJ87_9BACL</name>
<dbReference type="GO" id="GO:0016836">
    <property type="term" value="F:hydro-lyase activity"/>
    <property type="evidence" value="ECO:0007669"/>
    <property type="project" value="UniProtKB-UniRule"/>
</dbReference>
<dbReference type="EMBL" id="JACIDE010000006">
    <property type="protein sequence ID" value="MBB4073371.1"/>
    <property type="molecule type" value="Genomic_DNA"/>
</dbReference>
<dbReference type="GO" id="GO:0036088">
    <property type="term" value="P:D-serine catabolic process"/>
    <property type="evidence" value="ECO:0007669"/>
    <property type="project" value="TreeGrafter"/>
</dbReference>
<dbReference type="AlphaFoldDB" id="A0A840DJ87"/>
<protein>
    <recommendedName>
        <fullName evidence="4">Probable D-serine dehydratase</fullName>
        <ecNumber evidence="4">4.3.1.18</ecNumber>
    </recommendedName>
    <alternativeName>
        <fullName evidence="4">D-serine deaminase</fullName>
        <shortName evidence="4">DSD</shortName>
    </alternativeName>
</protein>
<dbReference type="GO" id="GO:0009097">
    <property type="term" value="P:isoleucine biosynthetic process"/>
    <property type="evidence" value="ECO:0007669"/>
    <property type="project" value="TreeGrafter"/>
</dbReference>
<dbReference type="NCBIfam" id="TIGR02035">
    <property type="entry name" value="D_Ser_am_lyase"/>
    <property type="match status" value="1"/>
</dbReference>
<dbReference type="InterPro" id="IPR001926">
    <property type="entry name" value="TrpB-like_PALP"/>
</dbReference>
<evidence type="ECO:0000256" key="1">
    <source>
        <dbReference type="ARBA" id="ARBA00001933"/>
    </source>
</evidence>
<keyword evidence="2 4" id="KW-0663">Pyridoxal phosphate</keyword>
<proteinExistence type="inferred from homology"/>
<dbReference type="InterPro" id="IPR036052">
    <property type="entry name" value="TrpB-like_PALP_sf"/>
</dbReference>
<keyword evidence="3 4" id="KW-0456">Lyase</keyword>
<keyword evidence="7" id="KW-1185">Reference proteome</keyword>
<evidence type="ECO:0000256" key="3">
    <source>
        <dbReference type="ARBA" id="ARBA00023239"/>
    </source>
</evidence>
<dbReference type="SUPFAM" id="SSF53686">
    <property type="entry name" value="Tryptophan synthase beta subunit-like PLP-dependent enzymes"/>
    <property type="match status" value="1"/>
</dbReference>
<dbReference type="Pfam" id="PF00291">
    <property type="entry name" value="PALP"/>
    <property type="match status" value="1"/>
</dbReference>
<dbReference type="EC" id="4.3.1.18" evidence="4"/>
<evidence type="ECO:0000256" key="4">
    <source>
        <dbReference type="HAMAP-Rule" id="MF_01030"/>
    </source>
</evidence>